<protein>
    <recommendedName>
        <fullName evidence="2">DUF2726 domain-containing protein</fullName>
    </recommendedName>
</protein>
<feature type="compositionally biased region" description="Basic residues" evidence="1">
    <location>
        <begin position="25"/>
        <end position="34"/>
    </location>
</feature>
<dbReference type="InterPro" id="IPR024402">
    <property type="entry name" value="DUF2726"/>
</dbReference>
<feature type="domain" description="DUF2726" evidence="2">
    <location>
        <begin position="78"/>
        <end position="193"/>
    </location>
</feature>
<evidence type="ECO:0000256" key="1">
    <source>
        <dbReference type="SAM" id="MobiDB-lite"/>
    </source>
</evidence>
<organism evidence="3 4">
    <name type="scientific">Stutzerimonas kirkiae</name>
    <dbReference type="NCBI Taxonomy" id="2211392"/>
    <lineage>
        <taxon>Bacteria</taxon>
        <taxon>Pseudomonadati</taxon>
        <taxon>Pseudomonadota</taxon>
        <taxon>Gammaproteobacteria</taxon>
        <taxon>Pseudomonadales</taxon>
        <taxon>Pseudomonadaceae</taxon>
        <taxon>Stutzerimonas</taxon>
    </lineage>
</organism>
<dbReference type="Gene3D" id="3.40.960.10">
    <property type="entry name" value="VSR Endonuclease"/>
    <property type="match status" value="1"/>
</dbReference>
<feature type="region of interest" description="Disordered" evidence="1">
    <location>
        <begin position="25"/>
        <end position="69"/>
    </location>
</feature>
<dbReference type="Proteomes" id="UP000292639">
    <property type="component" value="Unassembled WGS sequence"/>
</dbReference>
<evidence type="ECO:0000259" key="2">
    <source>
        <dbReference type="Pfam" id="PF10881"/>
    </source>
</evidence>
<dbReference type="OrthoDB" id="5782056at2"/>
<accession>A0A4Q9R884</accession>
<gene>
    <name evidence="3" type="ORF">DNJ96_09760</name>
</gene>
<comment type="caution">
    <text evidence="3">The sequence shown here is derived from an EMBL/GenBank/DDBJ whole genome shotgun (WGS) entry which is preliminary data.</text>
</comment>
<sequence>MDFFFLIFAIMVAIGVAMATGKKKTPRNYNKRRFPTWPTSESRTTTASSTPKSFASQQSKTPTNGFRYDPDGEWPFQKRQLITDTESLLFQRLREAFPEHYIFTQVQLSQLVSVKKGHDFKRWFLRINQMSVDFVIADQQLNTIAAIELDDKTHYTNEERHKADAKKDKTLTAAGIRIVRWRCEIMPSTEQIRLAFPEIVSRESITAFTSEKTANDRTEPSISHITPEQDRAPAQLKNF</sequence>
<dbReference type="RefSeq" id="WP_131185479.1">
    <property type="nucleotide sequence ID" value="NZ_QJUO01000028.1"/>
</dbReference>
<keyword evidence="4" id="KW-1185">Reference proteome</keyword>
<reference evidence="3 4" key="1">
    <citation type="submission" date="2018-06" db="EMBL/GenBank/DDBJ databases">
        <title>Three novel Pseudomonas species isolated from symptomatic oak.</title>
        <authorList>
            <person name="Bueno-Gonzalez V."/>
            <person name="Brady C."/>
        </authorList>
    </citation>
    <scope>NUCLEOTIDE SEQUENCE [LARGE SCALE GENOMIC DNA]</scope>
    <source>
        <strain evidence="3 4">P17C</strain>
    </source>
</reference>
<feature type="region of interest" description="Disordered" evidence="1">
    <location>
        <begin position="211"/>
        <end position="239"/>
    </location>
</feature>
<feature type="compositionally biased region" description="Low complexity" evidence="1">
    <location>
        <begin position="39"/>
        <end position="50"/>
    </location>
</feature>
<dbReference type="Pfam" id="PF10881">
    <property type="entry name" value="DUF2726"/>
    <property type="match status" value="1"/>
</dbReference>
<dbReference type="EMBL" id="QJUP01000011">
    <property type="protein sequence ID" value="TBU96839.1"/>
    <property type="molecule type" value="Genomic_DNA"/>
</dbReference>
<proteinExistence type="predicted"/>
<dbReference type="AlphaFoldDB" id="A0A4Q9R884"/>
<evidence type="ECO:0000313" key="4">
    <source>
        <dbReference type="Proteomes" id="UP000292639"/>
    </source>
</evidence>
<name>A0A4Q9R884_9GAMM</name>
<evidence type="ECO:0000313" key="3">
    <source>
        <dbReference type="EMBL" id="TBU96839.1"/>
    </source>
</evidence>
<feature type="compositionally biased region" description="Polar residues" evidence="1">
    <location>
        <begin position="51"/>
        <end position="64"/>
    </location>
</feature>